<sequence length="122" mass="13346">MPMYGHSAGRRVSAPLEMKKKRYGVAISWDDVKGQQPVDLDIQALIVDNRGVIRDAVYYNNLSAMSGAVSHTGDQTTGDANEYDELIWVLLPRLPQEVKLIIFVVAASGISSLCDVSNGMVH</sequence>
<evidence type="ECO:0000313" key="3">
    <source>
        <dbReference type="Proteomes" id="UP000626109"/>
    </source>
</evidence>
<name>A0A813L7S8_POLGL</name>
<protein>
    <recommendedName>
        <fullName evidence="1">TerD domain-containing protein</fullName>
    </recommendedName>
</protein>
<dbReference type="EMBL" id="CAJNNW010034040">
    <property type="protein sequence ID" value="CAE8721355.1"/>
    <property type="molecule type" value="Genomic_DNA"/>
</dbReference>
<dbReference type="Gene3D" id="2.60.60.30">
    <property type="entry name" value="sav2460 like domains"/>
    <property type="match status" value="1"/>
</dbReference>
<feature type="non-terminal residue" evidence="2">
    <location>
        <position position="122"/>
    </location>
</feature>
<dbReference type="PANTHER" id="PTHR32097:SF17">
    <property type="entry name" value="CAMP-BINDING PROTEIN 1-RELATED"/>
    <property type="match status" value="1"/>
</dbReference>
<evidence type="ECO:0000313" key="2">
    <source>
        <dbReference type="EMBL" id="CAE8721355.1"/>
    </source>
</evidence>
<dbReference type="InterPro" id="IPR051324">
    <property type="entry name" value="Stress/Tellurium_Resist"/>
</dbReference>
<dbReference type="Proteomes" id="UP000626109">
    <property type="component" value="Unassembled WGS sequence"/>
</dbReference>
<dbReference type="Pfam" id="PF02342">
    <property type="entry name" value="TerD"/>
    <property type="match status" value="1"/>
</dbReference>
<organism evidence="2 3">
    <name type="scientific">Polarella glacialis</name>
    <name type="common">Dinoflagellate</name>
    <dbReference type="NCBI Taxonomy" id="89957"/>
    <lineage>
        <taxon>Eukaryota</taxon>
        <taxon>Sar</taxon>
        <taxon>Alveolata</taxon>
        <taxon>Dinophyceae</taxon>
        <taxon>Suessiales</taxon>
        <taxon>Suessiaceae</taxon>
        <taxon>Polarella</taxon>
    </lineage>
</organism>
<dbReference type="AlphaFoldDB" id="A0A813L7S8"/>
<evidence type="ECO:0000259" key="1">
    <source>
        <dbReference type="Pfam" id="PF02342"/>
    </source>
</evidence>
<reference evidence="2" key="1">
    <citation type="submission" date="2021-02" db="EMBL/GenBank/DDBJ databases">
        <authorList>
            <person name="Dougan E. K."/>
            <person name="Rhodes N."/>
            <person name="Thang M."/>
            <person name="Chan C."/>
        </authorList>
    </citation>
    <scope>NUCLEOTIDE SEQUENCE</scope>
</reference>
<dbReference type="InterPro" id="IPR003325">
    <property type="entry name" value="TerD"/>
</dbReference>
<dbReference type="PANTHER" id="PTHR32097">
    <property type="entry name" value="CAMP-BINDING PROTEIN 1-RELATED"/>
    <property type="match status" value="1"/>
</dbReference>
<feature type="domain" description="TerD" evidence="1">
    <location>
        <begin position="21"/>
        <end position="108"/>
    </location>
</feature>
<dbReference type="CDD" id="cd06974">
    <property type="entry name" value="TerD_like"/>
    <property type="match status" value="1"/>
</dbReference>
<proteinExistence type="predicted"/>
<gene>
    <name evidence="2" type="ORF">PGLA2088_LOCUS41887</name>
</gene>
<comment type="caution">
    <text evidence="2">The sequence shown here is derived from an EMBL/GenBank/DDBJ whole genome shotgun (WGS) entry which is preliminary data.</text>
</comment>
<accession>A0A813L7S8</accession>